<dbReference type="AlphaFoldDB" id="J9CHL8"/>
<name>J9CHL8_9ZZZZ</name>
<accession>J9CHL8</accession>
<comment type="caution">
    <text evidence="1">The sequence shown here is derived from an EMBL/GenBank/DDBJ whole genome shotgun (WGS) entry which is preliminary data.</text>
</comment>
<organism evidence="1">
    <name type="scientific">gut metagenome</name>
    <dbReference type="NCBI Taxonomy" id="749906"/>
    <lineage>
        <taxon>unclassified sequences</taxon>
        <taxon>metagenomes</taxon>
        <taxon>organismal metagenomes</taxon>
    </lineage>
</organism>
<dbReference type="Pfam" id="PF12954">
    <property type="entry name" value="DUF3843"/>
    <property type="match status" value="2"/>
</dbReference>
<sequence length="327" mass="37173">MKTPKLYMNQWLQLNGRRRTTDSDTWYLSVAGQFLDLLLPHCAAPLQALQPEKTALQLACYFQDAIAQQGGWKYFTNRYHTLYGRPLPFYTLTDHYVPDEINREDVGYLLWANASPATQPLACSPFDESLTALSLDIYQLMDELFEEAPISDVSSTNLWVPGSTALLTTRRPLPHITPQSKLTNDVKRCLAYTQGYPLVYLSTYTDLYRFLTEVLQWEAHPDGLLTDLKDESDFVIYANAKGMLIAPGVAAAFCDAHNPLYQADAAREWGYRLFTEPGACPFDLLKYAMEQNLLPEAALPFAEGKELLHRNGDFLARYYLGDYYEGD</sequence>
<evidence type="ECO:0008006" key="2">
    <source>
        <dbReference type="Google" id="ProtNLM"/>
    </source>
</evidence>
<dbReference type="EMBL" id="AMCI01003755">
    <property type="protein sequence ID" value="EJW99535.1"/>
    <property type="molecule type" value="Genomic_DNA"/>
</dbReference>
<proteinExistence type="predicted"/>
<evidence type="ECO:0000313" key="1">
    <source>
        <dbReference type="EMBL" id="EJW99535.1"/>
    </source>
</evidence>
<protein>
    <recommendedName>
        <fullName evidence="2">DUF3843 family protein</fullName>
    </recommendedName>
</protein>
<gene>
    <name evidence="1" type="ORF">EVA_12337</name>
</gene>
<dbReference type="InterPro" id="IPR024214">
    <property type="entry name" value="DUF3843"/>
</dbReference>
<reference evidence="1" key="1">
    <citation type="journal article" date="2012" name="PLoS ONE">
        <title>Gene sets for utilization of primary and secondary nutrition supplies in the distal gut of endangered iberian lynx.</title>
        <authorList>
            <person name="Alcaide M."/>
            <person name="Messina E."/>
            <person name="Richter M."/>
            <person name="Bargiela R."/>
            <person name="Peplies J."/>
            <person name="Huws S.A."/>
            <person name="Newbold C.J."/>
            <person name="Golyshin P.N."/>
            <person name="Simon M.A."/>
            <person name="Lopez G."/>
            <person name="Yakimov M.M."/>
            <person name="Ferrer M."/>
        </authorList>
    </citation>
    <scope>NUCLEOTIDE SEQUENCE</scope>
</reference>